<dbReference type="EMBL" id="VUNS01000011">
    <property type="protein sequence ID" value="MST97561.1"/>
    <property type="molecule type" value="Genomic_DNA"/>
</dbReference>
<feature type="domain" description="HTH cro/C1-type" evidence="1">
    <location>
        <begin position="163"/>
        <end position="210"/>
    </location>
</feature>
<accession>A0A844G4M0</accession>
<evidence type="ECO:0000313" key="3">
    <source>
        <dbReference type="Proteomes" id="UP000435649"/>
    </source>
</evidence>
<dbReference type="InterPro" id="IPR010982">
    <property type="entry name" value="Lambda_DNA-bd_dom_sf"/>
</dbReference>
<protein>
    <submittedName>
        <fullName evidence="2">Helix-turn-helix transcriptional regulator</fullName>
    </submittedName>
</protein>
<evidence type="ECO:0000313" key="2">
    <source>
        <dbReference type="EMBL" id="MST97561.1"/>
    </source>
</evidence>
<dbReference type="SMART" id="SM00530">
    <property type="entry name" value="HTH_XRE"/>
    <property type="match status" value="1"/>
</dbReference>
<dbReference type="InterPro" id="IPR001387">
    <property type="entry name" value="Cro/C1-type_HTH"/>
</dbReference>
<organism evidence="2 3">
    <name type="scientific">Victivallis lenta</name>
    <dbReference type="NCBI Taxonomy" id="2606640"/>
    <lineage>
        <taxon>Bacteria</taxon>
        <taxon>Pseudomonadati</taxon>
        <taxon>Lentisphaerota</taxon>
        <taxon>Lentisphaeria</taxon>
        <taxon>Victivallales</taxon>
        <taxon>Victivallaceae</taxon>
        <taxon>Victivallis</taxon>
    </lineage>
</organism>
<dbReference type="Proteomes" id="UP000435649">
    <property type="component" value="Unassembled WGS sequence"/>
</dbReference>
<reference evidence="2 3" key="1">
    <citation type="submission" date="2019-08" db="EMBL/GenBank/DDBJ databases">
        <title>In-depth cultivation of the pig gut microbiome towards novel bacterial diversity and tailored functional studies.</title>
        <authorList>
            <person name="Wylensek D."/>
            <person name="Hitch T.C.A."/>
            <person name="Clavel T."/>
        </authorList>
    </citation>
    <scope>NUCLEOTIDE SEQUENCE [LARGE SCALE GENOMIC DNA]</scope>
    <source>
        <strain evidence="2 3">BBE-744-WT-12</strain>
    </source>
</reference>
<proteinExistence type="predicted"/>
<dbReference type="AlphaFoldDB" id="A0A844G4M0"/>
<dbReference type="RefSeq" id="WP_154418512.1">
    <property type="nucleotide sequence ID" value="NZ_VUNS01000011.1"/>
</dbReference>
<gene>
    <name evidence="2" type="ORF">FYJ85_10975</name>
</gene>
<dbReference type="PROSITE" id="PS50943">
    <property type="entry name" value="HTH_CROC1"/>
    <property type="match status" value="1"/>
</dbReference>
<dbReference type="SUPFAM" id="SSF47413">
    <property type="entry name" value="lambda repressor-like DNA-binding domains"/>
    <property type="match status" value="1"/>
</dbReference>
<evidence type="ECO:0000259" key="1">
    <source>
        <dbReference type="PROSITE" id="PS50943"/>
    </source>
</evidence>
<name>A0A844G4M0_9BACT</name>
<dbReference type="GO" id="GO:0003677">
    <property type="term" value="F:DNA binding"/>
    <property type="evidence" value="ECO:0007669"/>
    <property type="project" value="InterPro"/>
</dbReference>
<dbReference type="Gene3D" id="1.10.260.40">
    <property type="entry name" value="lambda repressor-like DNA-binding domains"/>
    <property type="match status" value="1"/>
</dbReference>
<keyword evidence="3" id="KW-1185">Reference proteome</keyword>
<sequence>MSHKQDKAAKRKAKLKARKFHAEQHRLYQSGRIADALMDLCADVLPEYVDDSRGIDLVGRNILWRMGMVAWNIAVTGRREIDESSINTMKLDEESRRMVRDEVNALVRLKYKKYPDLRTSISNVSAVNAAGVAKLKVVLGDTFPAVSIPDFTDESGLLTPEQLLAKRKALGLSQVKFAAALNVSVKKVSAWEHGKAEPSEDEIEKIAALFREKVCCNK</sequence>
<comment type="caution">
    <text evidence="2">The sequence shown here is derived from an EMBL/GenBank/DDBJ whole genome shotgun (WGS) entry which is preliminary data.</text>
</comment>
<dbReference type="Pfam" id="PF01381">
    <property type="entry name" value="HTH_3"/>
    <property type="match status" value="1"/>
</dbReference>
<dbReference type="CDD" id="cd00093">
    <property type="entry name" value="HTH_XRE"/>
    <property type="match status" value="1"/>
</dbReference>